<name>A0ACB8D8W7_DERSI</name>
<proteinExistence type="predicted"/>
<dbReference type="Proteomes" id="UP000821865">
    <property type="component" value="Chromosome 3"/>
</dbReference>
<keyword evidence="2" id="KW-1185">Reference proteome</keyword>
<evidence type="ECO:0000313" key="2">
    <source>
        <dbReference type="Proteomes" id="UP000821865"/>
    </source>
</evidence>
<gene>
    <name evidence="1" type="ORF">HPB49_025233</name>
</gene>
<sequence length="263" mass="28757">MEVTPSSAIPEVVGMIYSYMKPGDQAIGPAATVGPMKKFRNKKEMFARIAENLNKTMRIMRTGEQCCSRFNTVITRKTSATVHNKNSGNSPSEVSYDEELAKIADVGDSVEPEELRDGYIVVSRKFTGSESRKKGSSSGEAEETLDGSQIDEESQSSPNAPWLLQSITTDPRKLGTIVFCKPRAPFGPHFRSGGTIFLQFRALWRFSQRSGARSLTAAARRRASPEFFPGDGGFNPGYGLRSRLTSSGYHGCHPGGPGCPYRT</sequence>
<evidence type="ECO:0000313" key="1">
    <source>
        <dbReference type="EMBL" id="KAH7960945.1"/>
    </source>
</evidence>
<dbReference type="EMBL" id="CM023472">
    <property type="protein sequence ID" value="KAH7960945.1"/>
    <property type="molecule type" value="Genomic_DNA"/>
</dbReference>
<comment type="caution">
    <text evidence="1">The sequence shown here is derived from an EMBL/GenBank/DDBJ whole genome shotgun (WGS) entry which is preliminary data.</text>
</comment>
<reference evidence="1" key="1">
    <citation type="submission" date="2020-05" db="EMBL/GenBank/DDBJ databases">
        <title>Large-scale comparative analyses of tick genomes elucidate their genetic diversity and vector capacities.</title>
        <authorList>
            <person name="Jia N."/>
            <person name="Wang J."/>
            <person name="Shi W."/>
            <person name="Du L."/>
            <person name="Sun Y."/>
            <person name="Zhan W."/>
            <person name="Jiang J."/>
            <person name="Wang Q."/>
            <person name="Zhang B."/>
            <person name="Ji P."/>
            <person name="Sakyi L.B."/>
            <person name="Cui X."/>
            <person name="Yuan T."/>
            <person name="Jiang B."/>
            <person name="Yang W."/>
            <person name="Lam T.T.-Y."/>
            <person name="Chang Q."/>
            <person name="Ding S."/>
            <person name="Wang X."/>
            <person name="Zhu J."/>
            <person name="Ruan X."/>
            <person name="Zhao L."/>
            <person name="Wei J."/>
            <person name="Que T."/>
            <person name="Du C."/>
            <person name="Cheng J."/>
            <person name="Dai P."/>
            <person name="Han X."/>
            <person name="Huang E."/>
            <person name="Gao Y."/>
            <person name="Liu J."/>
            <person name="Shao H."/>
            <person name="Ye R."/>
            <person name="Li L."/>
            <person name="Wei W."/>
            <person name="Wang X."/>
            <person name="Wang C."/>
            <person name="Yang T."/>
            <person name="Huo Q."/>
            <person name="Li W."/>
            <person name="Guo W."/>
            <person name="Chen H."/>
            <person name="Zhou L."/>
            <person name="Ni X."/>
            <person name="Tian J."/>
            <person name="Zhou Y."/>
            <person name="Sheng Y."/>
            <person name="Liu T."/>
            <person name="Pan Y."/>
            <person name="Xia L."/>
            <person name="Li J."/>
            <person name="Zhao F."/>
            <person name="Cao W."/>
        </authorList>
    </citation>
    <scope>NUCLEOTIDE SEQUENCE</scope>
    <source>
        <strain evidence="1">Dsil-2018</strain>
    </source>
</reference>
<protein>
    <submittedName>
        <fullName evidence="1">Uncharacterized protein</fullName>
    </submittedName>
</protein>
<accession>A0ACB8D8W7</accession>
<organism evidence="1 2">
    <name type="scientific">Dermacentor silvarum</name>
    <name type="common">Tick</name>
    <dbReference type="NCBI Taxonomy" id="543639"/>
    <lineage>
        <taxon>Eukaryota</taxon>
        <taxon>Metazoa</taxon>
        <taxon>Ecdysozoa</taxon>
        <taxon>Arthropoda</taxon>
        <taxon>Chelicerata</taxon>
        <taxon>Arachnida</taxon>
        <taxon>Acari</taxon>
        <taxon>Parasitiformes</taxon>
        <taxon>Ixodida</taxon>
        <taxon>Ixodoidea</taxon>
        <taxon>Ixodidae</taxon>
        <taxon>Rhipicephalinae</taxon>
        <taxon>Dermacentor</taxon>
    </lineage>
</organism>